<dbReference type="RefSeq" id="WP_096257612.1">
    <property type="nucleotide sequence ID" value="NZ_BAAAVQ010000005.1"/>
</dbReference>
<evidence type="ECO:0000313" key="2">
    <source>
        <dbReference type="EMBL" id="MFC4717756.1"/>
    </source>
</evidence>
<dbReference type="EMBL" id="JBHSHE010000082">
    <property type="protein sequence ID" value="MFC4717756.1"/>
    <property type="molecule type" value="Genomic_DNA"/>
</dbReference>
<protein>
    <submittedName>
        <fullName evidence="2">Rha family transcriptional regulator</fullName>
    </submittedName>
</protein>
<dbReference type="Proteomes" id="UP001595884">
    <property type="component" value="Unassembled WGS sequence"/>
</dbReference>
<name>A0ABV9MP58_9MICC</name>
<feature type="domain" description="Antirepressor protein C-terminal" evidence="1">
    <location>
        <begin position="135"/>
        <end position="246"/>
    </location>
</feature>
<reference evidence="3" key="1">
    <citation type="journal article" date="2019" name="Int. J. Syst. Evol. Microbiol.">
        <title>The Global Catalogue of Microorganisms (GCM) 10K type strain sequencing project: providing services to taxonomists for standard genome sequencing and annotation.</title>
        <authorList>
            <consortium name="The Broad Institute Genomics Platform"/>
            <consortium name="The Broad Institute Genome Sequencing Center for Infectious Disease"/>
            <person name="Wu L."/>
            <person name="Ma J."/>
        </authorList>
    </citation>
    <scope>NUCLEOTIDE SEQUENCE [LARGE SCALE GENOMIC DNA]</scope>
    <source>
        <strain evidence="3">CGMCC 1.12849</strain>
    </source>
</reference>
<gene>
    <name evidence="2" type="ORF">ACFO7V_16665</name>
</gene>
<dbReference type="Pfam" id="PF09669">
    <property type="entry name" value="Phage_pRha"/>
    <property type="match status" value="1"/>
</dbReference>
<comment type="caution">
    <text evidence="2">The sequence shown here is derived from an EMBL/GenBank/DDBJ whole genome shotgun (WGS) entry which is preliminary data.</text>
</comment>
<accession>A0ABV9MP58</accession>
<dbReference type="InterPro" id="IPR014054">
    <property type="entry name" value="Phage_regulatory_Rha"/>
</dbReference>
<dbReference type="InterPro" id="IPR005039">
    <property type="entry name" value="Ant_C"/>
</dbReference>
<evidence type="ECO:0000259" key="1">
    <source>
        <dbReference type="Pfam" id="PF03374"/>
    </source>
</evidence>
<proteinExistence type="predicted"/>
<keyword evidence="3" id="KW-1185">Reference proteome</keyword>
<organism evidence="2 3">
    <name type="scientific">Glutamicibacter bergerei</name>
    <dbReference type="NCBI Taxonomy" id="256702"/>
    <lineage>
        <taxon>Bacteria</taxon>
        <taxon>Bacillati</taxon>
        <taxon>Actinomycetota</taxon>
        <taxon>Actinomycetes</taxon>
        <taxon>Micrococcales</taxon>
        <taxon>Micrococcaceae</taxon>
        <taxon>Glutamicibacter</taxon>
    </lineage>
</organism>
<evidence type="ECO:0000313" key="3">
    <source>
        <dbReference type="Proteomes" id="UP001595884"/>
    </source>
</evidence>
<dbReference type="Pfam" id="PF03374">
    <property type="entry name" value="ANT"/>
    <property type="match status" value="1"/>
</dbReference>
<sequence length="273" mass="30561">MNNPIVPTIEHNGRVLVVTSETIAQGAGVQHKNVLEMIAKHSDQINRFGPIAFETRPLPGGGNPIRVALLSEQQSTLVMSFMRNTDKVIEFKVSLVDAFFKMAERINNAMPLTEDEIVHRALEIQTNKVLALSSKLEAIQPKADYVDTFVADEDLITFRTLASDLEVGERDLRDALIYSGWIYSQTKSRWSNSKEKLVPVARYSAMADKKQYFQAVLNHDVPRFGGEVMHTLKVTAPGASAIARLLIRLANQYGSFEESILPLETRYNEKKAS</sequence>